<dbReference type="RefSeq" id="WP_111647696.1">
    <property type="nucleotide sequence ID" value="NZ_JACHWI010000003.1"/>
</dbReference>
<feature type="transmembrane region" description="Helical" evidence="9">
    <location>
        <begin position="251"/>
        <end position="270"/>
    </location>
</feature>
<gene>
    <name evidence="10" type="ORF">B0I29_102370</name>
</gene>
<evidence type="ECO:0000256" key="2">
    <source>
        <dbReference type="ARBA" id="ARBA00022475"/>
    </source>
</evidence>
<comment type="subcellular location">
    <subcellularLocation>
        <location evidence="1">Cell membrane</location>
        <topology evidence="1">Multi-pass membrane protein</topology>
    </subcellularLocation>
</comment>
<evidence type="ECO:0000256" key="5">
    <source>
        <dbReference type="ARBA" id="ARBA00022989"/>
    </source>
</evidence>
<feature type="transmembrane region" description="Helical" evidence="9">
    <location>
        <begin position="139"/>
        <end position="157"/>
    </location>
</feature>
<organism evidence="10 11">
    <name type="scientific">Actinoplanes lutulentus</name>
    <dbReference type="NCBI Taxonomy" id="1287878"/>
    <lineage>
        <taxon>Bacteria</taxon>
        <taxon>Bacillati</taxon>
        <taxon>Actinomycetota</taxon>
        <taxon>Actinomycetes</taxon>
        <taxon>Micromonosporales</taxon>
        <taxon>Micromonosporaceae</taxon>
        <taxon>Actinoplanes</taxon>
    </lineage>
</organism>
<dbReference type="EMBL" id="QLMJ01000002">
    <property type="protein sequence ID" value="RAK42545.1"/>
    <property type="molecule type" value="Genomic_DNA"/>
</dbReference>
<accession>A0A327ZJY9</accession>
<keyword evidence="11" id="KW-1185">Reference proteome</keyword>
<feature type="transmembrane region" description="Helical" evidence="9">
    <location>
        <begin position="327"/>
        <end position="349"/>
    </location>
</feature>
<evidence type="ECO:0000256" key="9">
    <source>
        <dbReference type="SAM" id="Phobius"/>
    </source>
</evidence>
<feature type="transmembrane region" description="Helical" evidence="9">
    <location>
        <begin position="194"/>
        <end position="214"/>
    </location>
</feature>
<evidence type="ECO:0000256" key="1">
    <source>
        <dbReference type="ARBA" id="ARBA00004651"/>
    </source>
</evidence>
<feature type="transmembrane region" description="Helical" evidence="9">
    <location>
        <begin position="112"/>
        <end position="133"/>
    </location>
</feature>
<protein>
    <submittedName>
        <fullName evidence="10">Uncharacterized protein DUF2029</fullName>
    </submittedName>
</protein>
<comment type="similarity">
    <text evidence="7">Belongs to the glycosyltransferase 87 family.</text>
</comment>
<dbReference type="GO" id="GO:0005886">
    <property type="term" value="C:plasma membrane"/>
    <property type="evidence" value="ECO:0007669"/>
    <property type="project" value="UniProtKB-SubCell"/>
</dbReference>
<feature type="transmembrane region" description="Helical" evidence="9">
    <location>
        <begin position="12"/>
        <end position="32"/>
    </location>
</feature>
<keyword evidence="6 9" id="KW-0472">Membrane</keyword>
<feature type="transmembrane region" description="Helical" evidence="9">
    <location>
        <begin position="78"/>
        <end position="100"/>
    </location>
</feature>
<feature type="transmembrane region" description="Helical" evidence="9">
    <location>
        <begin position="355"/>
        <end position="373"/>
    </location>
</feature>
<evidence type="ECO:0000256" key="8">
    <source>
        <dbReference type="SAM" id="MobiDB-lite"/>
    </source>
</evidence>
<feature type="transmembrane region" description="Helical" evidence="9">
    <location>
        <begin position="164"/>
        <end position="188"/>
    </location>
</feature>
<keyword evidence="2" id="KW-1003">Cell membrane</keyword>
<dbReference type="InterPro" id="IPR018584">
    <property type="entry name" value="GT87"/>
</dbReference>
<sequence>MDRIRRVPGTALVALAAFIALSGLIQVLQVLAMGIDFEPLRNAATSLLHGESVFTDPYFVYPPTAVPLLLPTALGDPYTAFALWTLAGGAALACAAWLAGRQAEPDSRSLAAPGRRAIITAVALLSLLGGFAASRSLSLGNLTVFLVPAVIAILLAFHRGRWTLGCAILAATLLVKPMLAPLILVPLLHRRWSALARTMIPAGALLLAAMALIPGGSHYPEILRYVVSGTNLHGANAINNLSLRGWAEAHAWPHLTGIAAAAATSLILGVRVMASLTSEKRPSPVWLGTLVLVGTLLAGGISEVHYLLVVLAAILLLLALQPAGSRAWIMFTPGITLLAIPGPYVPMLLGQRSSGQTWFVLAELLLFTALLTMHRSGRGVRRPGGAGRPGDSEPEPASPTVSPHRAQGTR</sequence>
<evidence type="ECO:0000256" key="3">
    <source>
        <dbReference type="ARBA" id="ARBA00022679"/>
    </source>
</evidence>
<evidence type="ECO:0000256" key="4">
    <source>
        <dbReference type="ARBA" id="ARBA00022692"/>
    </source>
</evidence>
<dbReference type="OrthoDB" id="3295990at2"/>
<evidence type="ECO:0000256" key="7">
    <source>
        <dbReference type="ARBA" id="ARBA00024033"/>
    </source>
</evidence>
<reference evidence="10 11" key="1">
    <citation type="submission" date="2018-06" db="EMBL/GenBank/DDBJ databases">
        <title>Genomic Encyclopedia of Type Strains, Phase III (KMG-III): the genomes of soil and plant-associated and newly described type strains.</title>
        <authorList>
            <person name="Whitman W."/>
        </authorList>
    </citation>
    <scope>NUCLEOTIDE SEQUENCE [LARGE SCALE GENOMIC DNA]</scope>
    <source>
        <strain evidence="10 11">CGMCC 4.7090</strain>
    </source>
</reference>
<keyword evidence="5 9" id="KW-1133">Transmembrane helix</keyword>
<evidence type="ECO:0000256" key="6">
    <source>
        <dbReference type="ARBA" id="ARBA00023136"/>
    </source>
</evidence>
<dbReference type="Pfam" id="PF09594">
    <property type="entry name" value="GT87"/>
    <property type="match status" value="1"/>
</dbReference>
<feature type="region of interest" description="Disordered" evidence="8">
    <location>
        <begin position="378"/>
        <end position="410"/>
    </location>
</feature>
<dbReference type="AlphaFoldDB" id="A0A327ZJY9"/>
<name>A0A327ZJY9_9ACTN</name>
<proteinExistence type="inferred from homology"/>
<keyword evidence="4 9" id="KW-0812">Transmembrane</keyword>
<comment type="caution">
    <text evidence="10">The sequence shown here is derived from an EMBL/GenBank/DDBJ whole genome shotgun (WGS) entry which is preliminary data.</text>
</comment>
<dbReference type="Proteomes" id="UP000249341">
    <property type="component" value="Unassembled WGS sequence"/>
</dbReference>
<feature type="transmembrane region" description="Helical" evidence="9">
    <location>
        <begin position="290"/>
        <end position="320"/>
    </location>
</feature>
<evidence type="ECO:0000313" key="11">
    <source>
        <dbReference type="Proteomes" id="UP000249341"/>
    </source>
</evidence>
<evidence type="ECO:0000313" key="10">
    <source>
        <dbReference type="EMBL" id="RAK42545.1"/>
    </source>
</evidence>
<dbReference type="GO" id="GO:0016758">
    <property type="term" value="F:hexosyltransferase activity"/>
    <property type="evidence" value="ECO:0007669"/>
    <property type="project" value="InterPro"/>
</dbReference>
<keyword evidence="3" id="KW-0808">Transferase</keyword>